<keyword evidence="2" id="KW-1133">Transmembrane helix</keyword>
<evidence type="ECO:0000313" key="4">
    <source>
        <dbReference type="Proteomes" id="UP000182235"/>
    </source>
</evidence>
<organism evidence="3 4">
    <name type="scientific">Emergomyces pasteurianus Ep9510</name>
    <dbReference type="NCBI Taxonomy" id="1447872"/>
    <lineage>
        <taxon>Eukaryota</taxon>
        <taxon>Fungi</taxon>
        <taxon>Dikarya</taxon>
        <taxon>Ascomycota</taxon>
        <taxon>Pezizomycotina</taxon>
        <taxon>Eurotiomycetes</taxon>
        <taxon>Eurotiomycetidae</taxon>
        <taxon>Onygenales</taxon>
        <taxon>Ajellomycetaceae</taxon>
        <taxon>Emergomyces</taxon>
    </lineage>
</organism>
<name>A0A1J9QGK7_9EURO</name>
<dbReference type="AlphaFoldDB" id="A0A1J9QGK7"/>
<gene>
    <name evidence="3" type="ORF">AJ78_04420</name>
</gene>
<dbReference type="VEuPathDB" id="FungiDB:AJ78_04420"/>
<sequence length="539" mass="60164">MLRSKVLSIIPPSDDGLEIPTISDDEPVGTIIRKLSNYIIQAIPDTPYSIDQMRATAAGYPLKGLATSLSDNVHNPAIISALIDTIEYLLDELSETYTESTSEVDTESYVEQSFVKPQMGSSQNDDERRPLLFHASPLSRLLGYGTRNITGSKRNDRQTGTNSSEEGVKSDAYVIFIGLNVLEIATIANAKKLLSQTIVQKVVSGMWSGAIVLWDSLSVYSKKKPQLFHKRMTDPYCRLRVPLYRKSFEAVFFLSFLALYYSVLMARDPLRISPAEASLMVCSLMSLNSYFGSLTKAFLKFLPVVAILYIGFLTTFTMLARDRLTLRQMSWILVKAFFGSNSLGFISPLFGYPLMLVFVCMTNILLISSVTSLMSLSLTEIMAHAREEYLFQQNLIPLLCIRPLRLFLPCESIRQVRIMLLKVTHSPFVGIILAYESSRRYVTRTNHSPMATSSSRPHPVCQMRVPPHKLSLRRRQGFSRPMPLPGKDLVPPVLHSASIGVYPGPAADPVRLADVAQTVDVLHSQIEQLAATISSNKNH</sequence>
<feature type="compositionally biased region" description="Polar residues" evidence="1">
    <location>
        <begin position="147"/>
        <end position="165"/>
    </location>
</feature>
<keyword evidence="4" id="KW-1185">Reference proteome</keyword>
<keyword evidence="2" id="KW-0812">Transmembrane</keyword>
<keyword evidence="2" id="KW-0472">Membrane</keyword>
<feature type="transmembrane region" description="Helical" evidence="2">
    <location>
        <begin position="297"/>
        <end position="320"/>
    </location>
</feature>
<dbReference type="OrthoDB" id="310870at2759"/>
<feature type="transmembrane region" description="Helical" evidence="2">
    <location>
        <begin position="356"/>
        <end position="376"/>
    </location>
</feature>
<dbReference type="PANTHER" id="PTHR35859">
    <property type="entry name" value="NONSELECTIVE CATION CHANNEL PROTEIN"/>
    <property type="match status" value="1"/>
</dbReference>
<protein>
    <submittedName>
        <fullName evidence="3">Uncharacterized protein</fullName>
    </submittedName>
</protein>
<evidence type="ECO:0000256" key="1">
    <source>
        <dbReference type="SAM" id="MobiDB-lite"/>
    </source>
</evidence>
<evidence type="ECO:0000313" key="3">
    <source>
        <dbReference type="EMBL" id="OJD15303.1"/>
    </source>
</evidence>
<reference evidence="3 4" key="1">
    <citation type="submission" date="2015-07" db="EMBL/GenBank/DDBJ databases">
        <title>Emmonsia species relationships and genome sequence.</title>
        <authorList>
            <consortium name="The Broad Institute Genomics Platform"/>
            <person name="Cuomo C.A."/>
            <person name="Munoz J.F."/>
            <person name="Imamovic A."/>
            <person name="Priest M.E."/>
            <person name="Young S."/>
            <person name="Clay O.K."/>
            <person name="McEwen J.G."/>
        </authorList>
    </citation>
    <scope>NUCLEOTIDE SEQUENCE [LARGE SCALE GENOMIC DNA]</scope>
    <source>
        <strain evidence="3 4">UAMH 9510</strain>
    </source>
</reference>
<dbReference type="Proteomes" id="UP000182235">
    <property type="component" value="Unassembled WGS sequence"/>
</dbReference>
<feature type="region of interest" description="Disordered" evidence="1">
    <location>
        <begin position="144"/>
        <end position="165"/>
    </location>
</feature>
<feature type="transmembrane region" description="Helical" evidence="2">
    <location>
        <begin position="332"/>
        <end position="350"/>
    </location>
</feature>
<feature type="transmembrane region" description="Helical" evidence="2">
    <location>
        <begin position="248"/>
        <end position="266"/>
    </location>
</feature>
<comment type="caution">
    <text evidence="3">The sequence shown here is derived from an EMBL/GenBank/DDBJ whole genome shotgun (WGS) entry which is preliminary data.</text>
</comment>
<dbReference type="STRING" id="1447872.A0A1J9QGK7"/>
<proteinExistence type="predicted"/>
<evidence type="ECO:0000256" key="2">
    <source>
        <dbReference type="SAM" id="Phobius"/>
    </source>
</evidence>
<dbReference type="InterPro" id="IPR052971">
    <property type="entry name" value="TRP_calcium_channel"/>
</dbReference>
<dbReference type="PANTHER" id="PTHR35859:SF5">
    <property type="entry name" value="ION TRANSPORT DOMAIN-CONTAINING PROTEIN"/>
    <property type="match status" value="1"/>
</dbReference>
<accession>A0A1J9QGK7</accession>
<dbReference type="EMBL" id="LGRN01000164">
    <property type="protein sequence ID" value="OJD15303.1"/>
    <property type="molecule type" value="Genomic_DNA"/>
</dbReference>